<dbReference type="CDD" id="cd01948">
    <property type="entry name" value="EAL"/>
    <property type="match status" value="1"/>
</dbReference>
<dbReference type="InterPro" id="IPR043128">
    <property type="entry name" value="Rev_trsase/Diguanyl_cyclase"/>
</dbReference>
<dbReference type="InterPro" id="IPR035965">
    <property type="entry name" value="PAS-like_dom_sf"/>
</dbReference>
<dbReference type="Pfam" id="PF00990">
    <property type="entry name" value="GGDEF"/>
    <property type="match status" value="1"/>
</dbReference>
<reference evidence="6 7" key="1">
    <citation type="journal article" date="2022" name="Environ. Microbiol. Rep.">
        <title>Eco-phylogenetic analyses reveal divergent evolution of vitamin B12 metabolism in the marine bacterial family 'Psychromonadaceae'.</title>
        <authorList>
            <person name="Jin X."/>
            <person name="Yang Y."/>
            <person name="Cao H."/>
            <person name="Gao B."/>
            <person name="Zhao Z."/>
        </authorList>
    </citation>
    <scope>NUCLEOTIDE SEQUENCE [LARGE SCALE GENOMIC DNA]</scope>
    <source>
        <strain evidence="6 7">MKS20</strain>
    </source>
</reference>
<dbReference type="PANTHER" id="PTHR44757:SF2">
    <property type="entry name" value="BIOFILM ARCHITECTURE MAINTENANCE PROTEIN MBAA"/>
    <property type="match status" value="1"/>
</dbReference>
<dbReference type="PROSITE" id="PS50883">
    <property type="entry name" value="EAL"/>
    <property type="match status" value="1"/>
</dbReference>
<dbReference type="Gene3D" id="3.30.450.20">
    <property type="entry name" value="PAS domain"/>
    <property type="match status" value="2"/>
</dbReference>
<evidence type="ECO:0000259" key="4">
    <source>
        <dbReference type="PROSITE" id="PS50883"/>
    </source>
</evidence>
<keyword evidence="7" id="KW-1185">Reference proteome</keyword>
<feature type="compositionally biased region" description="Polar residues" evidence="1">
    <location>
        <begin position="21"/>
        <end position="33"/>
    </location>
</feature>
<dbReference type="PROSITE" id="PS50887">
    <property type="entry name" value="GGDEF"/>
    <property type="match status" value="1"/>
</dbReference>
<dbReference type="NCBIfam" id="TIGR00254">
    <property type="entry name" value="GGDEF"/>
    <property type="match status" value="1"/>
</dbReference>
<dbReference type="EMBL" id="JAIMJA010000002">
    <property type="protein sequence ID" value="MCE2593631.1"/>
    <property type="molecule type" value="Genomic_DNA"/>
</dbReference>
<name>A0ABS8W7A3_9GAMM</name>
<accession>A0ABS8W7A3</accession>
<dbReference type="Gene3D" id="3.30.450.40">
    <property type="match status" value="1"/>
</dbReference>
<dbReference type="InterPro" id="IPR000700">
    <property type="entry name" value="PAS-assoc_C"/>
</dbReference>
<dbReference type="InterPro" id="IPR000160">
    <property type="entry name" value="GGDEF_dom"/>
</dbReference>
<gene>
    <name evidence="6" type="ORF">K6Y31_02240</name>
</gene>
<dbReference type="Pfam" id="PF13426">
    <property type="entry name" value="PAS_9"/>
    <property type="match status" value="1"/>
</dbReference>
<evidence type="ECO:0000256" key="1">
    <source>
        <dbReference type="SAM" id="MobiDB-lite"/>
    </source>
</evidence>
<dbReference type="SUPFAM" id="SSF141868">
    <property type="entry name" value="EAL domain-like"/>
    <property type="match status" value="1"/>
</dbReference>
<dbReference type="CDD" id="cd00130">
    <property type="entry name" value="PAS"/>
    <property type="match status" value="1"/>
</dbReference>
<evidence type="ECO:0000259" key="3">
    <source>
        <dbReference type="PROSITE" id="PS50113"/>
    </source>
</evidence>
<dbReference type="InterPro" id="IPR001633">
    <property type="entry name" value="EAL_dom"/>
</dbReference>
<feature type="domain" description="EAL" evidence="4">
    <location>
        <begin position="789"/>
        <end position="1043"/>
    </location>
</feature>
<dbReference type="CDD" id="cd01949">
    <property type="entry name" value="GGDEF"/>
    <property type="match status" value="1"/>
</dbReference>
<dbReference type="InterPro" id="IPR029787">
    <property type="entry name" value="Nucleotide_cyclase"/>
</dbReference>
<comment type="caution">
    <text evidence="6">The sequence shown here is derived from an EMBL/GenBank/DDBJ whole genome shotgun (WGS) entry which is preliminary data.</text>
</comment>
<evidence type="ECO:0000259" key="5">
    <source>
        <dbReference type="PROSITE" id="PS50887"/>
    </source>
</evidence>
<dbReference type="PROSITE" id="PS50112">
    <property type="entry name" value="PAS"/>
    <property type="match status" value="1"/>
</dbReference>
<dbReference type="Proteomes" id="UP001201273">
    <property type="component" value="Unassembled WGS sequence"/>
</dbReference>
<dbReference type="Pfam" id="PF00563">
    <property type="entry name" value="EAL"/>
    <property type="match status" value="1"/>
</dbReference>
<dbReference type="SUPFAM" id="SSF55781">
    <property type="entry name" value="GAF domain-like"/>
    <property type="match status" value="2"/>
</dbReference>
<dbReference type="RefSeq" id="WP_282560139.1">
    <property type="nucleotide sequence ID" value="NZ_JAIMJA010000002.1"/>
</dbReference>
<evidence type="ECO:0000259" key="2">
    <source>
        <dbReference type="PROSITE" id="PS50112"/>
    </source>
</evidence>
<dbReference type="NCBIfam" id="TIGR00229">
    <property type="entry name" value="sensory_box"/>
    <property type="match status" value="1"/>
</dbReference>
<dbReference type="InterPro" id="IPR029016">
    <property type="entry name" value="GAF-like_dom_sf"/>
</dbReference>
<feature type="domain" description="PAC" evidence="3">
    <location>
        <begin position="558"/>
        <end position="610"/>
    </location>
</feature>
<dbReference type="Gene3D" id="3.20.20.450">
    <property type="entry name" value="EAL domain"/>
    <property type="match status" value="1"/>
</dbReference>
<dbReference type="InterPro" id="IPR000014">
    <property type="entry name" value="PAS"/>
</dbReference>
<dbReference type="SMART" id="SM00267">
    <property type="entry name" value="GGDEF"/>
    <property type="match status" value="1"/>
</dbReference>
<feature type="domain" description="GGDEF" evidence="5">
    <location>
        <begin position="642"/>
        <end position="780"/>
    </location>
</feature>
<dbReference type="SMART" id="SM00052">
    <property type="entry name" value="EAL"/>
    <property type="match status" value="1"/>
</dbReference>
<dbReference type="PANTHER" id="PTHR44757">
    <property type="entry name" value="DIGUANYLATE CYCLASE DGCP"/>
    <property type="match status" value="1"/>
</dbReference>
<proteinExistence type="predicted"/>
<dbReference type="SMART" id="SM00091">
    <property type="entry name" value="PAS"/>
    <property type="match status" value="1"/>
</dbReference>
<evidence type="ECO:0000313" key="6">
    <source>
        <dbReference type="EMBL" id="MCE2593631.1"/>
    </source>
</evidence>
<protein>
    <submittedName>
        <fullName evidence="6">EAL domain-containing protein</fullName>
    </submittedName>
</protein>
<sequence length="1045" mass="117441">MFKGLFNKKAGHITSEESHQLDSSPEQTASSKLVDSRSDANPYEGQCVFWYWDFADDKIYFQGCNSTKLAKITAQSSLKSSELIAFVCPEDRATFRVFLDEAWRGEAPAPLEYRMLTPEGEEFWVVTMLSQPIFDGLNKPKILATTTEQTLYRSANEYRQQQNDLLLHLATDPALHQGDSANFFAHLAEHLEPIFQLQHISIWIANDTLSSLTCVEYSGDGFGKLGEVLLRQDHPSFFKSVAESKTIVASDMAYSPHTQSLEVPQHISSSIQTSIISEGIVKGVILCQSAGKMRQWSIDEQAFLKSVAALAARVMEMAQRGQQEKARLQREGLIDIIASAISAETGQGFFNALVSELAKALKMRSVMLCEIESEYTARTLAMVEDGELQQSMIFYTAGTPCERVTSAGPQVFKREVSKYYPDCGEFVDWQVEGYVAWPLFNGRDHVIGYLVLMTDDVIVDEANVKVLLKTFSLRASAELVRKQDEAQLKLSAVAFETNEGIIIADPNALILRVNHAFTEITGYPADEVAGQDISILNGERRTDQDISLSQKLDEEGKWSGECWRLRKNGELYPQWETITSVRDDDGNVTHYVICFEDMSERKAAEKRIENLAYYDELTGLPNRRMLLESLSDAFEHAKAHNMIGALLFIDLDHFKTINDSLGHAAGDWILEQVAIRLRNMIRDGDILARLGGDEFVLLLPDLSENPPHAEQQANIVGERLIQIVSAPYHYGEQTLHIGASVGITLFPGKKQNANDLLKQADTAMYQAKSAGRKTLMFFDMDMQKQADKRLTIHNALRSAIEKNELLLHFQPQHMVKTGEIVGVEALVRWQPEGKMMISPVEFIPIAEESDLIIEIGYWVLVEACKQYMVWVKQGIQLPQIAVNVSAKQFHHVDFVEQVEEALHLSGMEPSYLNLEITESVVLGHAEETIRKMAQLKEKGISFSVDDFGAGYSSLSYLKRLPADELKIDRSFIRDIPRDASDMAIVEAVLALAKHMGFSVTAEGVETRQQLEFLQKQECNFYQGYFASKPITGDAIVRYVKRLKTI</sequence>
<dbReference type="InterPro" id="IPR035919">
    <property type="entry name" value="EAL_sf"/>
</dbReference>
<dbReference type="InterPro" id="IPR003018">
    <property type="entry name" value="GAF"/>
</dbReference>
<dbReference type="InterPro" id="IPR052155">
    <property type="entry name" value="Biofilm_reg_signaling"/>
</dbReference>
<feature type="region of interest" description="Disordered" evidence="1">
    <location>
        <begin position="14"/>
        <end position="38"/>
    </location>
</feature>
<dbReference type="Gene3D" id="3.30.70.270">
    <property type="match status" value="1"/>
</dbReference>
<feature type="domain" description="PAS" evidence="2">
    <location>
        <begin position="486"/>
        <end position="555"/>
    </location>
</feature>
<evidence type="ECO:0000313" key="7">
    <source>
        <dbReference type="Proteomes" id="UP001201273"/>
    </source>
</evidence>
<dbReference type="SUPFAM" id="SSF55785">
    <property type="entry name" value="PYP-like sensor domain (PAS domain)"/>
    <property type="match status" value="2"/>
</dbReference>
<dbReference type="PROSITE" id="PS50113">
    <property type="entry name" value="PAC"/>
    <property type="match status" value="1"/>
</dbReference>
<organism evidence="6 7">
    <name type="scientific">Motilimonas cestriensis</name>
    <dbReference type="NCBI Taxonomy" id="2742685"/>
    <lineage>
        <taxon>Bacteria</taxon>
        <taxon>Pseudomonadati</taxon>
        <taxon>Pseudomonadota</taxon>
        <taxon>Gammaproteobacteria</taxon>
        <taxon>Alteromonadales</taxon>
        <taxon>Alteromonadales genera incertae sedis</taxon>
        <taxon>Motilimonas</taxon>
    </lineage>
</organism>
<dbReference type="Pfam" id="PF01590">
    <property type="entry name" value="GAF"/>
    <property type="match status" value="1"/>
</dbReference>
<dbReference type="SMART" id="SM00065">
    <property type="entry name" value="GAF"/>
    <property type="match status" value="2"/>
</dbReference>
<dbReference type="SUPFAM" id="SSF55073">
    <property type="entry name" value="Nucleotide cyclase"/>
    <property type="match status" value="1"/>
</dbReference>